<organism evidence="2 3">
    <name type="scientific">Lichenifustis flavocetrariae</name>
    <dbReference type="NCBI Taxonomy" id="2949735"/>
    <lineage>
        <taxon>Bacteria</taxon>
        <taxon>Pseudomonadati</taxon>
        <taxon>Pseudomonadota</taxon>
        <taxon>Alphaproteobacteria</taxon>
        <taxon>Hyphomicrobiales</taxon>
        <taxon>Lichenihabitantaceae</taxon>
        <taxon>Lichenifustis</taxon>
    </lineage>
</organism>
<dbReference type="InterPro" id="IPR045584">
    <property type="entry name" value="Pilin-like"/>
</dbReference>
<comment type="caution">
    <text evidence="2">The sequence shown here is derived from an EMBL/GenBank/DDBJ whole genome shotgun (WGS) entry which is preliminary data.</text>
</comment>
<proteinExistence type="predicted"/>
<evidence type="ECO:0000313" key="3">
    <source>
        <dbReference type="Proteomes" id="UP001165667"/>
    </source>
</evidence>
<dbReference type="InterPro" id="IPR012902">
    <property type="entry name" value="N_methyl_site"/>
</dbReference>
<dbReference type="NCBIfam" id="TIGR02532">
    <property type="entry name" value="IV_pilin_GFxxxE"/>
    <property type="match status" value="1"/>
</dbReference>
<keyword evidence="1" id="KW-0472">Membrane</keyword>
<dbReference type="AlphaFoldDB" id="A0AA42CIT3"/>
<name>A0AA42CIT3_9HYPH</name>
<keyword evidence="3" id="KW-1185">Reference proteome</keyword>
<dbReference type="Pfam" id="PF07963">
    <property type="entry name" value="N_methyl"/>
    <property type="match status" value="1"/>
</dbReference>
<protein>
    <submittedName>
        <fullName evidence="2">Prepilin-type N-terminal cleavage/methylation domain-containing protein</fullName>
    </submittedName>
</protein>
<reference evidence="2" key="1">
    <citation type="submission" date="2022-05" db="EMBL/GenBank/DDBJ databases">
        <authorList>
            <person name="Pankratov T."/>
        </authorList>
    </citation>
    <scope>NUCLEOTIDE SEQUENCE</scope>
    <source>
        <strain evidence="2">BP6-180914</strain>
    </source>
</reference>
<keyword evidence="1" id="KW-1133">Transmembrane helix</keyword>
<dbReference type="EMBL" id="JAMOIM010000006">
    <property type="protein sequence ID" value="MCW6508719.1"/>
    <property type="molecule type" value="Genomic_DNA"/>
</dbReference>
<evidence type="ECO:0000313" key="2">
    <source>
        <dbReference type="EMBL" id="MCW6508719.1"/>
    </source>
</evidence>
<evidence type="ECO:0000256" key="1">
    <source>
        <dbReference type="SAM" id="Phobius"/>
    </source>
</evidence>
<accession>A0AA42CIT3</accession>
<feature type="transmembrane region" description="Helical" evidence="1">
    <location>
        <begin position="12"/>
        <end position="32"/>
    </location>
</feature>
<dbReference type="RefSeq" id="WP_282585085.1">
    <property type="nucleotide sequence ID" value="NZ_JAMOIM010000006.1"/>
</dbReference>
<dbReference type="Proteomes" id="UP001165667">
    <property type="component" value="Unassembled WGS sequence"/>
</dbReference>
<sequence>MNARGHDAVAGFTLIEMMIVITLMALSMLFLGPMLGRSTSARDLDDLGRRVALQARMARIQSMRGNLETALAFDPVTRSFLVLPGQDHLALPVDVSATLTTGRDLADGDRPTIRFLPDGRSSGGEIRLIARDASIHLVVDWLTGWVRRMPT</sequence>
<dbReference type="SUPFAM" id="SSF54523">
    <property type="entry name" value="Pili subunits"/>
    <property type="match status" value="1"/>
</dbReference>
<gene>
    <name evidence="2" type="ORF">M8523_11890</name>
</gene>
<keyword evidence="1" id="KW-0812">Transmembrane</keyword>